<dbReference type="EMBL" id="RBNI01000322">
    <property type="protein sequence ID" value="RUP51935.1"/>
    <property type="molecule type" value="Genomic_DNA"/>
</dbReference>
<comment type="similarity">
    <text evidence="2">Belongs to the TUBGCP family.</text>
</comment>
<dbReference type="GO" id="GO:0031122">
    <property type="term" value="P:cytoplasmic microtubule organization"/>
    <property type="evidence" value="ECO:0007669"/>
    <property type="project" value="TreeGrafter"/>
</dbReference>
<dbReference type="Pfam" id="PF17681">
    <property type="entry name" value="GCP_N_terminal"/>
    <property type="match status" value="1"/>
</dbReference>
<comment type="subcellular location">
    <subcellularLocation>
        <location evidence="1">Cytoplasm</location>
        <location evidence="1">Cytoskeleton</location>
    </subcellularLocation>
</comment>
<dbReference type="GO" id="GO:0000278">
    <property type="term" value="P:mitotic cell cycle"/>
    <property type="evidence" value="ECO:0007669"/>
    <property type="project" value="TreeGrafter"/>
</dbReference>
<dbReference type="GO" id="GO:0007020">
    <property type="term" value="P:microtubule nucleation"/>
    <property type="evidence" value="ECO:0007669"/>
    <property type="project" value="InterPro"/>
</dbReference>
<organism evidence="8 9">
    <name type="scientific">Jimgerdemannia flammicorona</name>
    <dbReference type="NCBI Taxonomy" id="994334"/>
    <lineage>
        <taxon>Eukaryota</taxon>
        <taxon>Fungi</taxon>
        <taxon>Fungi incertae sedis</taxon>
        <taxon>Mucoromycota</taxon>
        <taxon>Mucoromycotina</taxon>
        <taxon>Endogonomycetes</taxon>
        <taxon>Endogonales</taxon>
        <taxon>Endogonaceae</taxon>
        <taxon>Jimgerdemannia</taxon>
    </lineage>
</organism>
<dbReference type="GO" id="GO:0005816">
    <property type="term" value="C:spindle pole body"/>
    <property type="evidence" value="ECO:0007669"/>
    <property type="project" value="UniProtKB-ARBA"/>
</dbReference>
<feature type="non-terminal residue" evidence="8">
    <location>
        <position position="268"/>
    </location>
</feature>
<evidence type="ECO:0000256" key="2">
    <source>
        <dbReference type="ARBA" id="ARBA00010337"/>
    </source>
</evidence>
<dbReference type="GO" id="GO:0051321">
    <property type="term" value="P:meiotic cell cycle"/>
    <property type="evidence" value="ECO:0007669"/>
    <property type="project" value="TreeGrafter"/>
</dbReference>
<dbReference type="GO" id="GO:0043015">
    <property type="term" value="F:gamma-tubulin binding"/>
    <property type="evidence" value="ECO:0007669"/>
    <property type="project" value="InterPro"/>
</dbReference>
<evidence type="ECO:0000256" key="3">
    <source>
        <dbReference type="ARBA" id="ARBA00022490"/>
    </source>
</evidence>
<proteinExistence type="inferred from homology"/>
<keyword evidence="9" id="KW-1185">Reference proteome</keyword>
<evidence type="ECO:0000259" key="7">
    <source>
        <dbReference type="Pfam" id="PF17681"/>
    </source>
</evidence>
<dbReference type="PANTHER" id="PTHR19302">
    <property type="entry name" value="GAMMA TUBULIN COMPLEX PROTEIN"/>
    <property type="match status" value="1"/>
</dbReference>
<dbReference type="GO" id="GO:0000922">
    <property type="term" value="C:spindle pole"/>
    <property type="evidence" value="ECO:0007669"/>
    <property type="project" value="InterPro"/>
</dbReference>
<accession>A0A433DM81</accession>
<dbReference type="InterPro" id="IPR007259">
    <property type="entry name" value="GCP"/>
</dbReference>
<dbReference type="AlphaFoldDB" id="A0A433DM81"/>
<evidence type="ECO:0000256" key="4">
    <source>
        <dbReference type="ARBA" id="ARBA00022701"/>
    </source>
</evidence>
<dbReference type="InterPro" id="IPR040457">
    <property type="entry name" value="GCP_C"/>
</dbReference>
<feature type="domain" description="Gamma tubulin complex component C-terminal" evidence="6">
    <location>
        <begin position="122"/>
        <end position="262"/>
    </location>
</feature>
<comment type="caution">
    <text evidence="8">The sequence shown here is derived from an EMBL/GenBank/DDBJ whole genome shotgun (WGS) entry which is preliminary data.</text>
</comment>
<keyword evidence="3" id="KW-0963">Cytoplasm</keyword>
<dbReference type="GO" id="GO:0000930">
    <property type="term" value="C:gamma-tubulin complex"/>
    <property type="evidence" value="ECO:0007669"/>
    <property type="project" value="TreeGrafter"/>
</dbReference>
<evidence type="ECO:0000256" key="5">
    <source>
        <dbReference type="ARBA" id="ARBA00023212"/>
    </source>
</evidence>
<evidence type="ECO:0000313" key="8">
    <source>
        <dbReference type="EMBL" id="RUP51935.1"/>
    </source>
</evidence>
<dbReference type="Pfam" id="PF04130">
    <property type="entry name" value="GCP_C_terminal"/>
    <property type="match status" value="1"/>
</dbReference>
<evidence type="ECO:0000256" key="1">
    <source>
        <dbReference type="ARBA" id="ARBA00004245"/>
    </source>
</evidence>
<dbReference type="Proteomes" id="UP000268093">
    <property type="component" value="Unassembled WGS sequence"/>
</dbReference>
<dbReference type="GO" id="GO:0051011">
    <property type="term" value="F:microtubule minus-end binding"/>
    <property type="evidence" value="ECO:0007669"/>
    <property type="project" value="TreeGrafter"/>
</dbReference>
<dbReference type="GO" id="GO:0051225">
    <property type="term" value="P:spindle assembly"/>
    <property type="evidence" value="ECO:0007669"/>
    <property type="project" value="TreeGrafter"/>
</dbReference>
<evidence type="ECO:0000313" key="9">
    <source>
        <dbReference type="Proteomes" id="UP000268093"/>
    </source>
</evidence>
<reference evidence="8 9" key="1">
    <citation type="journal article" date="2018" name="New Phytol.">
        <title>Phylogenomics of Endogonaceae and evolution of mycorrhizas within Mucoromycota.</title>
        <authorList>
            <person name="Chang Y."/>
            <person name="Desiro A."/>
            <person name="Na H."/>
            <person name="Sandor L."/>
            <person name="Lipzen A."/>
            <person name="Clum A."/>
            <person name="Barry K."/>
            <person name="Grigoriev I.V."/>
            <person name="Martin F.M."/>
            <person name="Stajich J.E."/>
            <person name="Smith M.E."/>
            <person name="Bonito G."/>
            <person name="Spatafora J.W."/>
        </authorList>
    </citation>
    <scope>NUCLEOTIDE SEQUENCE [LARGE SCALE GENOMIC DNA]</scope>
    <source>
        <strain evidence="8 9">GMNB39</strain>
    </source>
</reference>
<dbReference type="Gene3D" id="1.20.120.1900">
    <property type="entry name" value="Gamma-tubulin complex, C-terminal domain"/>
    <property type="match status" value="1"/>
</dbReference>
<keyword evidence="4" id="KW-0493">Microtubule</keyword>
<gene>
    <name evidence="8" type="ORF">BC936DRAFT_144369</name>
</gene>
<dbReference type="OrthoDB" id="5860513at2759"/>
<protein>
    <submittedName>
        <fullName evidence="8">Gamma-tubulin complex component protein</fullName>
    </submittedName>
</protein>
<dbReference type="PANTHER" id="PTHR19302:SF14">
    <property type="entry name" value="GAMMA-TUBULIN COMPLEX COMPONENT 3"/>
    <property type="match status" value="1"/>
</dbReference>
<dbReference type="InterPro" id="IPR042241">
    <property type="entry name" value="GCP_C_sf"/>
</dbReference>
<name>A0A433DM81_9FUNG</name>
<feature type="domain" description="Gamma tubulin complex component protein N-terminal" evidence="7">
    <location>
        <begin position="1"/>
        <end position="119"/>
    </location>
</feature>
<dbReference type="GO" id="GO:0005874">
    <property type="term" value="C:microtubule"/>
    <property type="evidence" value="ECO:0007669"/>
    <property type="project" value="UniProtKB-KW"/>
</dbReference>
<evidence type="ECO:0000259" key="6">
    <source>
        <dbReference type="Pfam" id="PF04130"/>
    </source>
</evidence>
<sequence>MLQRWIYEGELEDPYNEFFVACDDSVQEEELWLRKYSMREDMLPSFIGKALAQKIFSIGKSLNFIRYSCHDDTLVSKPGDIVSDRLQVLKYGDIVTVESSIDAAYTETSRRLLDLLSNKYKLMEHFRALKRYLLLGQGDFIQYLMDSLGCVLLLRDGLDKAANTLYRHNLTGTLETAIRASNAQYDDPEILRRLDVRLLEVSPGDLGWDVFTLDYHVDSPINTVFTPQAMHQYLKLFNFLWRLKRVEHTLSAAWRRMVTSGRKFGMIT</sequence>
<dbReference type="InterPro" id="IPR041470">
    <property type="entry name" value="GCP_N"/>
</dbReference>
<keyword evidence="5" id="KW-0206">Cytoskeleton</keyword>